<dbReference type="PANTHER" id="PTHR40659:SF1">
    <property type="entry name" value="NICKEL_COBALT EFFLUX SYSTEM RCNA"/>
    <property type="match status" value="1"/>
</dbReference>
<keyword evidence="5" id="KW-1003">Cell membrane</keyword>
<keyword evidence="6" id="KW-0533">Nickel</keyword>
<dbReference type="EMBL" id="CABFKI010000003">
    <property type="protein sequence ID" value="VTU06904.1"/>
    <property type="molecule type" value="Genomic_DNA"/>
</dbReference>
<feature type="transmembrane region" description="Helical" evidence="13">
    <location>
        <begin position="227"/>
        <end position="249"/>
    </location>
</feature>
<evidence type="ECO:0000256" key="10">
    <source>
        <dbReference type="ARBA" id="ARBA00023112"/>
    </source>
</evidence>
<keyword evidence="11 13" id="KW-0472">Membrane</keyword>
<evidence type="ECO:0000256" key="7">
    <source>
        <dbReference type="ARBA" id="ARBA00022692"/>
    </source>
</evidence>
<comment type="similarity">
    <text evidence="13">Belongs to the NiCoT transporter (TC 2.A.52) family.</text>
</comment>
<evidence type="ECO:0000256" key="6">
    <source>
        <dbReference type="ARBA" id="ARBA00022596"/>
    </source>
</evidence>
<evidence type="ECO:0000256" key="12">
    <source>
        <dbReference type="ARBA" id="ARBA00023285"/>
    </source>
</evidence>
<evidence type="ECO:0000313" key="14">
    <source>
        <dbReference type="EMBL" id="VTU06904.1"/>
    </source>
</evidence>
<evidence type="ECO:0000256" key="1">
    <source>
        <dbReference type="ARBA" id="ARBA00002510"/>
    </source>
</evidence>
<keyword evidence="12" id="KW-0170">Cobalt</keyword>
<feature type="transmembrane region" description="Helical" evidence="13">
    <location>
        <begin position="255"/>
        <end position="282"/>
    </location>
</feature>
<keyword evidence="8 13" id="KW-1133">Transmembrane helix</keyword>
<keyword evidence="10" id="KW-0921">Nickel transport</keyword>
<sequence length="339" mass="38032">MKKYIPTSLIALLIIGFYLYFPALFKQVVLWQRDFNQIISAQLHQIKQTPTESGITLITVSFLYGVFHAIGPGHGKFVIASYLSTHESKLKSSMKLTFFSSLMQGIVAVIAVSILVVALQLSSNYFKTSQLWLERVALFLMLLLGVQWMYQAIKMMRQSNSISIMNKSKPYIHAISIKSKAVFDIPFNPNRNNAKDKSQENSYRCHCGHQHLPNAHQLQAQSWKSQLLIILTIGMRPCSGAIFVLFLAYMLDLYFWGVIATMGMALGTGLMLSGFAVIVQYARQTAIQMSTWYGSVQGLTKHGAMLFKFMVGILIFAFAALLFYTTFQPTTGGAILFNA</sequence>
<proteinExistence type="inferred from homology"/>
<gene>
    <name evidence="14" type="ORF">SAMEA1410922_00655</name>
</gene>
<evidence type="ECO:0000313" key="15">
    <source>
        <dbReference type="Proteomes" id="UP000308167"/>
    </source>
</evidence>
<evidence type="ECO:0000256" key="3">
    <source>
        <dbReference type="ARBA" id="ARBA00022426"/>
    </source>
</evidence>
<keyword evidence="7 13" id="KW-0812">Transmembrane</keyword>
<protein>
    <recommendedName>
        <fullName evidence="13">Nickel/cobalt efflux system</fullName>
    </recommendedName>
</protein>
<name>A0ABY6TIA1_9PAST</name>
<feature type="transmembrane region" description="Helical" evidence="13">
    <location>
        <begin position="7"/>
        <end position="25"/>
    </location>
</feature>
<evidence type="ECO:0000256" key="5">
    <source>
        <dbReference type="ARBA" id="ARBA00022475"/>
    </source>
</evidence>
<evidence type="ECO:0000256" key="2">
    <source>
        <dbReference type="ARBA" id="ARBA00004651"/>
    </source>
</evidence>
<keyword evidence="3" id="KW-0171">Cobalt transport</keyword>
<dbReference type="InterPro" id="IPR051224">
    <property type="entry name" value="NiCoT_RcnA"/>
</dbReference>
<comment type="caution">
    <text evidence="14">The sequence shown here is derived from an EMBL/GenBank/DDBJ whole genome shotgun (WGS) entry which is preliminary data.</text>
</comment>
<dbReference type="PANTHER" id="PTHR40659">
    <property type="entry name" value="NICKEL/COBALT EFFLUX SYSTEM RCNA"/>
    <property type="match status" value="1"/>
</dbReference>
<evidence type="ECO:0000256" key="9">
    <source>
        <dbReference type="ARBA" id="ARBA00023065"/>
    </source>
</evidence>
<feature type="transmembrane region" description="Helical" evidence="13">
    <location>
        <begin position="96"/>
        <end position="119"/>
    </location>
</feature>
<dbReference type="Pfam" id="PF03824">
    <property type="entry name" value="NicO"/>
    <property type="match status" value="1"/>
</dbReference>
<comment type="function">
    <text evidence="1">Efflux system for nickel and cobalt.</text>
</comment>
<dbReference type="Proteomes" id="UP000308167">
    <property type="component" value="Unassembled WGS sequence"/>
</dbReference>
<accession>A0ABY6TIA1</accession>
<evidence type="ECO:0000256" key="13">
    <source>
        <dbReference type="RuleBase" id="RU362101"/>
    </source>
</evidence>
<comment type="subcellular location">
    <subcellularLocation>
        <location evidence="2 13">Cell membrane</location>
        <topology evidence="2 13">Multi-pass membrane protein</topology>
    </subcellularLocation>
</comment>
<keyword evidence="4 13" id="KW-0813">Transport</keyword>
<dbReference type="InterPro" id="IPR011541">
    <property type="entry name" value="Ni/Co_transpt_high_affinity"/>
</dbReference>
<evidence type="ECO:0000256" key="11">
    <source>
        <dbReference type="ARBA" id="ARBA00023136"/>
    </source>
</evidence>
<feature type="transmembrane region" description="Helical" evidence="13">
    <location>
        <begin position="131"/>
        <end position="150"/>
    </location>
</feature>
<feature type="transmembrane region" description="Helical" evidence="13">
    <location>
        <begin position="62"/>
        <end position="84"/>
    </location>
</feature>
<feature type="transmembrane region" description="Helical" evidence="13">
    <location>
        <begin position="303"/>
        <end position="324"/>
    </location>
</feature>
<organism evidence="14 15">
    <name type="scientific">Actinobacillus porcinus</name>
    <dbReference type="NCBI Taxonomy" id="51048"/>
    <lineage>
        <taxon>Bacteria</taxon>
        <taxon>Pseudomonadati</taxon>
        <taxon>Pseudomonadota</taxon>
        <taxon>Gammaproteobacteria</taxon>
        <taxon>Pasteurellales</taxon>
        <taxon>Pasteurellaceae</taxon>
        <taxon>Actinobacillus</taxon>
    </lineage>
</organism>
<keyword evidence="15" id="KW-1185">Reference proteome</keyword>
<reference evidence="14 15" key="1">
    <citation type="submission" date="2019-05" db="EMBL/GenBank/DDBJ databases">
        <authorList>
            <consortium name="Pathogen Informatics"/>
        </authorList>
    </citation>
    <scope>NUCLEOTIDE SEQUENCE [LARGE SCALE GENOMIC DNA]</scope>
    <source>
        <strain evidence="14 15">NM319</strain>
    </source>
</reference>
<keyword evidence="9" id="KW-0406">Ion transport</keyword>
<evidence type="ECO:0000256" key="8">
    <source>
        <dbReference type="ARBA" id="ARBA00022989"/>
    </source>
</evidence>
<evidence type="ECO:0000256" key="4">
    <source>
        <dbReference type="ARBA" id="ARBA00022448"/>
    </source>
</evidence>